<accession>A0ABP9JRQ3</accession>
<name>A0ABP9JRQ3_9ACTN</name>
<dbReference type="Proteomes" id="UP001501759">
    <property type="component" value="Unassembled WGS sequence"/>
</dbReference>
<sequence>MSTITPEGIISHLARALAFSTRTPILRRPAEYGMAYEDGVPLPGGWPNRGRDSYPSQKVSALPDSHV</sequence>
<protein>
    <submittedName>
        <fullName evidence="2">Uncharacterized protein</fullName>
    </submittedName>
</protein>
<keyword evidence="3" id="KW-1185">Reference proteome</keyword>
<evidence type="ECO:0000256" key="1">
    <source>
        <dbReference type="SAM" id="MobiDB-lite"/>
    </source>
</evidence>
<comment type="caution">
    <text evidence="2">The sequence shown here is derived from an EMBL/GenBank/DDBJ whole genome shotgun (WGS) entry which is preliminary data.</text>
</comment>
<organism evidence="2 3">
    <name type="scientific">Streptomyces siamensis</name>
    <dbReference type="NCBI Taxonomy" id="1274986"/>
    <lineage>
        <taxon>Bacteria</taxon>
        <taxon>Bacillati</taxon>
        <taxon>Actinomycetota</taxon>
        <taxon>Actinomycetes</taxon>
        <taxon>Kitasatosporales</taxon>
        <taxon>Streptomycetaceae</taxon>
        <taxon>Streptomyces</taxon>
    </lineage>
</organism>
<proteinExistence type="predicted"/>
<dbReference type="EMBL" id="BAABKB010000071">
    <property type="protein sequence ID" value="GAA5039565.1"/>
    <property type="molecule type" value="Genomic_DNA"/>
</dbReference>
<gene>
    <name evidence="2" type="ORF">GCM10023335_89060</name>
</gene>
<evidence type="ECO:0000313" key="3">
    <source>
        <dbReference type="Proteomes" id="UP001501759"/>
    </source>
</evidence>
<feature type="region of interest" description="Disordered" evidence="1">
    <location>
        <begin position="43"/>
        <end position="67"/>
    </location>
</feature>
<reference evidence="3" key="1">
    <citation type="journal article" date="2019" name="Int. J. Syst. Evol. Microbiol.">
        <title>The Global Catalogue of Microorganisms (GCM) 10K type strain sequencing project: providing services to taxonomists for standard genome sequencing and annotation.</title>
        <authorList>
            <consortium name="The Broad Institute Genomics Platform"/>
            <consortium name="The Broad Institute Genome Sequencing Center for Infectious Disease"/>
            <person name="Wu L."/>
            <person name="Ma J."/>
        </authorList>
    </citation>
    <scope>NUCLEOTIDE SEQUENCE [LARGE SCALE GENOMIC DNA]</scope>
    <source>
        <strain evidence="3">JCM 18409</strain>
    </source>
</reference>
<evidence type="ECO:0000313" key="2">
    <source>
        <dbReference type="EMBL" id="GAA5039565.1"/>
    </source>
</evidence>